<dbReference type="InterPro" id="IPR020471">
    <property type="entry name" value="AKR"/>
</dbReference>
<organism evidence="2 3">
    <name type="scientific">Ciona intestinalis</name>
    <name type="common">Transparent sea squirt</name>
    <name type="synonym">Ascidia intestinalis</name>
    <dbReference type="NCBI Taxonomy" id="7719"/>
    <lineage>
        <taxon>Eukaryota</taxon>
        <taxon>Metazoa</taxon>
        <taxon>Chordata</taxon>
        <taxon>Tunicata</taxon>
        <taxon>Ascidiacea</taxon>
        <taxon>Phlebobranchia</taxon>
        <taxon>Cionidae</taxon>
        <taxon>Ciona</taxon>
    </lineage>
</organism>
<dbReference type="GeneTree" id="ENSGT00390000005890"/>
<proteinExistence type="predicted"/>
<evidence type="ECO:0000259" key="1">
    <source>
        <dbReference type="Pfam" id="PF00248"/>
    </source>
</evidence>
<dbReference type="PRINTS" id="PR00069">
    <property type="entry name" value="ALDKETRDTASE"/>
</dbReference>
<dbReference type="GO" id="GO:0016491">
    <property type="term" value="F:oxidoreductase activity"/>
    <property type="evidence" value="ECO:0000318"/>
    <property type="project" value="GO_Central"/>
</dbReference>
<dbReference type="Pfam" id="PF00248">
    <property type="entry name" value="Aldo_ket_red"/>
    <property type="match status" value="1"/>
</dbReference>
<dbReference type="Ensembl" id="ENSCINT00000022664.2">
    <property type="protein sequence ID" value="ENSCINP00000022418.2"/>
    <property type="gene ID" value="ENSCING00000003335.3"/>
</dbReference>
<dbReference type="InterPro" id="IPR044479">
    <property type="entry name" value="LGALDH-like"/>
</dbReference>
<dbReference type="FunCoup" id="F7A4L3">
    <property type="interactions" value="1"/>
</dbReference>
<dbReference type="CDD" id="cd19163">
    <property type="entry name" value="AKR_galDH"/>
    <property type="match status" value="1"/>
</dbReference>
<reference evidence="3" key="1">
    <citation type="journal article" date="2002" name="Science">
        <title>The draft genome of Ciona intestinalis: insights into chordate and vertebrate origins.</title>
        <authorList>
            <person name="Dehal P."/>
            <person name="Satou Y."/>
            <person name="Campbell R.K."/>
            <person name="Chapman J."/>
            <person name="Degnan B."/>
            <person name="De Tomaso A."/>
            <person name="Davidson B."/>
            <person name="Di Gregorio A."/>
            <person name="Gelpke M."/>
            <person name="Goodstein D.M."/>
            <person name="Harafuji N."/>
            <person name="Hastings K.E."/>
            <person name="Ho I."/>
            <person name="Hotta K."/>
            <person name="Huang W."/>
            <person name="Kawashima T."/>
            <person name="Lemaire P."/>
            <person name="Martinez D."/>
            <person name="Meinertzhagen I.A."/>
            <person name="Necula S."/>
            <person name="Nonaka M."/>
            <person name="Putnam N."/>
            <person name="Rash S."/>
            <person name="Saiga H."/>
            <person name="Satake M."/>
            <person name="Terry A."/>
            <person name="Yamada L."/>
            <person name="Wang H.G."/>
            <person name="Awazu S."/>
            <person name="Azumi K."/>
            <person name="Boore J."/>
            <person name="Branno M."/>
            <person name="Chin-Bow S."/>
            <person name="DeSantis R."/>
            <person name="Doyle S."/>
            <person name="Francino P."/>
            <person name="Keys D.N."/>
            <person name="Haga S."/>
            <person name="Hayashi H."/>
            <person name="Hino K."/>
            <person name="Imai K.S."/>
            <person name="Inaba K."/>
            <person name="Kano S."/>
            <person name="Kobayashi K."/>
            <person name="Kobayashi M."/>
            <person name="Lee B.I."/>
            <person name="Makabe K.W."/>
            <person name="Manohar C."/>
            <person name="Matassi G."/>
            <person name="Medina M."/>
            <person name="Mochizuki Y."/>
            <person name="Mount S."/>
            <person name="Morishita T."/>
            <person name="Miura S."/>
            <person name="Nakayama A."/>
            <person name="Nishizaka S."/>
            <person name="Nomoto H."/>
            <person name="Ohta F."/>
            <person name="Oishi K."/>
            <person name="Rigoutsos I."/>
            <person name="Sano M."/>
            <person name="Sasaki A."/>
            <person name="Sasakura Y."/>
            <person name="Shoguchi E."/>
            <person name="Shin-i T."/>
            <person name="Spagnuolo A."/>
            <person name="Stainier D."/>
            <person name="Suzuki M.M."/>
            <person name="Tassy O."/>
            <person name="Takatori N."/>
            <person name="Tokuoka M."/>
            <person name="Yagi K."/>
            <person name="Yoshizaki F."/>
            <person name="Wada S."/>
            <person name="Zhang C."/>
            <person name="Hyatt P.D."/>
            <person name="Larimer F."/>
            <person name="Detter C."/>
            <person name="Doggett N."/>
            <person name="Glavina T."/>
            <person name="Hawkins T."/>
            <person name="Richardson P."/>
            <person name="Lucas S."/>
            <person name="Kohara Y."/>
            <person name="Levine M."/>
            <person name="Satoh N."/>
            <person name="Rokhsar D.S."/>
        </authorList>
    </citation>
    <scope>NUCLEOTIDE SEQUENCE [LARGE SCALE GENOMIC DNA]</scope>
</reference>
<dbReference type="HOGENOM" id="CLU_023205_2_3_1"/>
<dbReference type="OMA" id="DYDNMFD"/>
<dbReference type="STRING" id="7719.ENSCINP00000022418"/>
<dbReference type="SUPFAM" id="SSF51430">
    <property type="entry name" value="NAD(P)-linked oxidoreductase"/>
    <property type="match status" value="1"/>
</dbReference>
<protein>
    <recommendedName>
        <fullName evidence="1">NADP-dependent oxidoreductase domain-containing protein</fullName>
    </recommendedName>
</protein>
<feature type="domain" description="NADP-dependent oxidoreductase" evidence="1">
    <location>
        <begin position="38"/>
        <end position="291"/>
    </location>
</feature>
<name>F7A4L3_CIOIN</name>
<dbReference type="InterPro" id="IPR036812">
    <property type="entry name" value="NAD(P)_OxRdtase_dom_sf"/>
</dbReference>
<keyword evidence="3" id="KW-1185">Reference proteome</keyword>
<reference evidence="2" key="2">
    <citation type="submission" date="2025-08" db="UniProtKB">
        <authorList>
            <consortium name="Ensembl"/>
        </authorList>
    </citation>
    <scope>IDENTIFICATION</scope>
</reference>
<dbReference type="FunFam" id="3.20.20.100:FF:000011">
    <property type="entry name" value="Aldo/keto reductase"/>
    <property type="match status" value="1"/>
</dbReference>
<evidence type="ECO:0000313" key="3">
    <source>
        <dbReference type="Proteomes" id="UP000008144"/>
    </source>
</evidence>
<dbReference type="PANTHER" id="PTHR42686:SF1">
    <property type="entry name" value="GH17980P-RELATED"/>
    <property type="match status" value="1"/>
</dbReference>
<dbReference type="PANTHER" id="PTHR42686">
    <property type="entry name" value="GH17980P-RELATED"/>
    <property type="match status" value="1"/>
</dbReference>
<dbReference type="InParanoid" id="F7A4L3"/>
<accession>F7A4L3</accession>
<evidence type="ECO:0000313" key="2">
    <source>
        <dbReference type="Ensembl" id="ENSCINP00000022418.2"/>
    </source>
</evidence>
<dbReference type="Proteomes" id="UP000008144">
    <property type="component" value="Unassembled WGS sequence"/>
</dbReference>
<reference evidence="2" key="3">
    <citation type="submission" date="2025-09" db="UniProtKB">
        <authorList>
            <consortium name="Ensembl"/>
        </authorList>
    </citation>
    <scope>IDENTIFICATION</scope>
</reference>
<sequence>MASAELPPTFVPGFHDENDIRGTKYCQLGQTDMIVSNMTFGCSALGSVYRPTNEAESCAVTEAAIKSGINMIDTAPWYGHGKSEAVLGKILPKLPRKSYYLNTKVGRYEADYAHMFNFSAERVMRSVDESLQRLGAEYIDVIQIHDMEFAPSLDIIVNETLPALQKLKDSGKVKYIGITGYPLENFREVIERSSVKVDTVLTYCHGSMNDNSLQEFLPYLKSKGVGIINASLLSMGLLTNRGPSDWHPASKEIRETCKNAAAYCQSKQVDISRIATHFSMIQPGIHTTLIST</sequence>
<dbReference type="Gene3D" id="3.20.20.100">
    <property type="entry name" value="NADP-dependent oxidoreductase domain"/>
    <property type="match status" value="1"/>
</dbReference>
<dbReference type="GO" id="GO:0010349">
    <property type="term" value="F:L-galactose dehydrogenase activity"/>
    <property type="evidence" value="ECO:0007669"/>
    <property type="project" value="InterPro"/>
</dbReference>
<dbReference type="InterPro" id="IPR023210">
    <property type="entry name" value="NADP_OxRdtase_dom"/>
</dbReference>
<dbReference type="AlphaFoldDB" id="F7A4L3"/>